<sequence>MAREIRIEEQAQVPLDGAVFGWLAMVPIWLLALTVCLQGEMQGLALRGLVLWSAGIVMFLAGVRRGLSFRTPGGPRVGQLAAMLGMFGAGLLALILPETVGLMLLALCYAIYAVLDPRAARRQEVPLYFIRLRPWQMGSACLALGAAWLALVQ</sequence>
<dbReference type="Proteomes" id="UP001623290">
    <property type="component" value="Chromosome"/>
</dbReference>
<dbReference type="EMBL" id="CP135443">
    <property type="protein sequence ID" value="WRY34049.1"/>
    <property type="molecule type" value="Genomic_DNA"/>
</dbReference>
<proteinExistence type="predicted"/>
<feature type="transmembrane region" description="Helical" evidence="1">
    <location>
        <begin position="135"/>
        <end position="152"/>
    </location>
</feature>
<feature type="transmembrane region" description="Helical" evidence="1">
    <location>
        <begin position="44"/>
        <end position="63"/>
    </location>
</feature>
<keyword evidence="1" id="KW-0812">Transmembrane</keyword>
<evidence type="ECO:0000256" key="1">
    <source>
        <dbReference type="SAM" id="Phobius"/>
    </source>
</evidence>
<organism evidence="2 3">
    <name type="scientific">Thioclava litoralis</name>
    <dbReference type="NCBI Taxonomy" id="3076557"/>
    <lineage>
        <taxon>Bacteria</taxon>
        <taxon>Pseudomonadati</taxon>
        <taxon>Pseudomonadota</taxon>
        <taxon>Alphaproteobacteria</taxon>
        <taxon>Rhodobacterales</taxon>
        <taxon>Paracoccaceae</taxon>
        <taxon>Thioclava</taxon>
    </lineage>
</organism>
<accession>A0ABZ1E273</accession>
<gene>
    <name evidence="2" type="ORF">RPE78_01785</name>
</gene>
<evidence type="ECO:0000313" key="3">
    <source>
        <dbReference type="Proteomes" id="UP001623290"/>
    </source>
</evidence>
<reference evidence="2 3" key="1">
    <citation type="submission" date="2023-09" db="EMBL/GenBank/DDBJ databases">
        <title>Thioclava shenzhenensis sp. nov., a multidrug resistant bacteria-antagonizing species isolated from coastal seawater.</title>
        <authorList>
            <person name="Long M."/>
        </authorList>
    </citation>
    <scope>NUCLEOTIDE SEQUENCE [LARGE SCALE GENOMIC DNA]</scope>
    <source>
        <strain evidence="2 3">FTW29</strain>
    </source>
</reference>
<keyword evidence="1" id="KW-1133">Transmembrane helix</keyword>
<feature type="transmembrane region" description="Helical" evidence="1">
    <location>
        <begin position="83"/>
        <end position="115"/>
    </location>
</feature>
<protein>
    <submittedName>
        <fullName evidence="2">DUF3429 domain-containing protein</fullName>
    </submittedName>
</protein>
<feature type="transmembrane region" description="Helical" evidence="1">
    <location>
        <begin position="19"/>
        <end position="37"/>
    </location>
</feature>
<keyword evidence="1" id="KW-0472">Membrane</keyword>
<evidence type="ECO:0000313" key="2">
    <source>
        <dbReference type="EMBL" id="WRY34049.1"/>
    </source>
</evidence>
<dbReference type="RefSeq" id="WP_406721068.1">
    <property type="nucleotide sequence ID" value="NZ_CP135443.1"/>
</dbReference>
<keyword evidence="3" id="KW-1185">Reference proteome</keyword>
<name>A0ABZ1E273_9RHOB</name>